<evidence type="ECO:0000313" key="1">
    <source>
        <dbReference type="EMBL" id="CDY60404.1"/>
    </source>
</evidence>
<dbReference type="Gramene" id="CDY60404">
    <property type="protein sequence ID" value="CDY60404"/>
    <property type="gene ID" value="GSBRNA2T00029570001"/>
</dbReference>
<dbReference type="AlphaFoldDB" id="A0A078J9I4"/>
<proteinExistence type="predicted"/>
<dbReference type="Proteomes" id="UP000028999">
    <property type="component" value="Unassembled WGS sequence"/>
</dbReference>
<sequence>MAMKRNGKSHVSSDSDEKVMFFKDVSLGPHETQLRFRLIHFWEARNPVKKTLIGL</sequence>
<keyword evidence="2" id="KW-1185">Reference proteome</keyword>
<evidence type="ECO:0000313" key="2">
    <source>
        <dbReference type="Proteomes" id="UP000028999"/>
    </source>
</evidence>
<protein>
    <submittedName>
        <fullName evidence="1">BnaAnng16710D protein</fullName>
    </submittedName>
</protein>
<reference evidence="1 2" key="1">
    <citation type="journal article" date="2014" name="Science">
        <title>Plant genetics. Early allopolyploid evolution in the post-Neolithic Brassica napus oilseed genome.</title>
        <authorList>
            <person name="Chalhoub B."/>
            <person name="Denoeud F."/>
            <person name="Liu S."/>
            <person name="Parkin I.A."/>
            <person name="Tang H."/>
            <person name="Wang X."/>
            <person name="Chiquet J."/>
            <person name="Belcram H."/>
            <person name="Tong C."/>
            <person name="Samans B."/>
            <person name="Correa M."/>
            <person name="Da Silva C."/>
            <person name="Just J."/>
            <person name="Falentin C."/>
            <person name="Koh C.S."/>
            <person name="Le Clainche I."/>
            <person name="Bernard M."/>
            <person name="Bento P."/>
            <person name="Noel B."/>
            <person name="Labadie K."/>
            <person name="Alberti A."/>
            <person name="Charles M."/>
            <person name="Arnaud D."/>
            <person name="Guo H."/>
            <person name="Daviaud C."/>
            <person name="Alamery S."/>
            <person name="Jabbari K."/>
            <person name="Zhao M."/>
            <person name="Edger P.P."/>
            <person name="Chelaifa H."/>
            <person name="Tack D."/>
            <person name="Lassalle G."/>
            <person name="Mestiri I."/>
            <person name="Schnel N."/>
            <person name="Le Paslier M.C."/>
            <person name="Fan G."/>
            <person name="Renault V."/>
            <person name="Bayer P.E."/>
            <person name="Golicz A.A."/>
            <person name="Manoli S."/>
            <person name="Lee T.H."/>
            <person name="Thi V.H."/>
            <person name="Chalabi S."/>
            <person name="Hu Q."/>
            <person name="Fan C."/>
            <person name="Tollenaere R."/>
            <person name="Lu Y."/>
            <person name="Battail C."/>
            <person name="Shen J."/>
            <person name="Sidebottom C.H."/>
            <person name="Wang X."/>
            <person name="Canaguier A."/>
            <person name="Chauveau A."/>
            <person name="Berard A."/>
            <person name="Deniot G."/>
            <person name="Guan M."/>
            <person name="Liu Z."/>
            <person name="Sun F."/>
            <person name="Lim Y.P."/>
            <person name="Lyons E."/>
            <person name="Town C.D."/>
            <person name="Bancroft I."/>
            <person name="Wang X."/>
            <person name="Meng J."/>
            <person name="Ma J."/>
            <person name="Pires J.C."/>
            <person name="King G.J."/>
            <person name="Brunel D."/>
            <person name="Delourme R."/>
            <person name="Renard M."/>
            <person name="Aury J.M."/>
            <person name="Adams K.L."/>
            <person name="Batley J."/>
            <person name="Snowdon R.J."/>
            <person name="Tost J."/>
            <person name="Edwards D."/>
            <person name="Zhou Y."/>
            <person name="Hua W."/>
            <person name="Sharpe A.G."/>
            <person name="Paterson A.H."/>
            <person name="Guan C."/>
            <person name="Wincker P."/>
        </authorList>
    </citation>
    <scope>NUCLEOTIDE SEQUENCE [LARGE SCALE GENOMIC DNA]</scope>
    <source>
        <strain evidence="2">cv. Darmor-bzh</strain>
    </source>
</reference>
<gene>
    <name evidence="1" type="primary">BnaAnng16710D</name>
    <name evidence="1" type="ORF">GSBRNA2T00029570001</name>
</gene>
<organism evidence="1 2">
    <name type="scientific">Brassica napus</name>
    <name type="common">Rape</name>
    <dbReference type="NCBI Taxonomy" id="3708"/>
    <lineage>
        <taxon>Eukaryota</taxon>
        <taxon>Viridiplantae</taxon>
        <taxon>Streptophyta</taxon>
        <taxon>Embryophyta</taxon>
        <taxon>Tracheophyta</taxon>
        <taxon>Spermatophyta</taxon>
        <taxon>Magnoliopsida</taxon>
        <taxon>eudicotyledons</taxon>
        <taxon>Gunneridae</taxon>
        <taxon>Pentapetalae</taxon>
        <taxon>rosids</taxon>
        <taxon>malvids</taxon>
        <taxon>Brassicales</taxon>
        <taxon>Brassicaceae</taxon>
        <taxon>Brassiceae</taxon>
        <taxon>Brassica</taxon>
    </lineage>
</organism>
<name>A0A078J9I4_BRANA</name>
<dbReference type="PaxDb" id="3708-A0A078J9I4"/>
<dbReference type="EMBL" id="LK033877">
    <property type="protein sequence ID" value="CDY60404.1"/>
    <property type="molecule type" value="Genomic_DNA"/>
</dbReference>
<accession>A0A078J9I4</accession>